<feature type="region of interest" description="Disordered" evidence="1">
    <location>
        <begin position="368"/>
        <end position="400"/>
    </location>
</feature>
<keyword evidence="2" id="KW-1133">Transmembrane helix</keyword>
<feature type="region of interest" description="Disordered" evidence="1">
    <location>
        <begin position="441"/>
        <end position="476"/>
    </location>
</feature>
<dbReference type="InterPro" id="IPR052894">
    <property type="entry name" value="AsmA-related"/>
</dbReference>
<dbReference type="OrthoDB" id="9757969at2"/>
<name>A0A3G8LVM4_9GAMM</name>
<dbReference type="GO" id="GO:0005886">
    <property type="term" value="C:plasma membrane"/>
    <property type="evidence" value="ECO:0007669"/>
    <property type="project" value="TreeGrafter"/>
</dbReference>
<evidence type="ECO:0000313" key="3">
    <source>
        <dbReference type="EMBL" id="AZG72952.1"/>
    </source>
</evidence>
<dbReference type="PANTHER" id="PTHR30441">
    <property type="entry name" value="DUF748 DOMAIN-CONTAINING PROTEIN"/>
    <property type="match status" value="1"/>
</dbReference>
<feature type="compositionally biased region" description="Low complexity" evidence="1">
    <location>
        <begin position="380"/>
        <end position="398"/>
    </location>
</feature>
<keyword evidence="4" id="KW-1185">Reference proteome</keyword>
<dbReference type="Proteomes" id="UP000278035">
    <property type="component" value="Chromosome"/>
</dbReference>
<dbReference type="InterPro" id="IPR036737">
    <property type="entry name" value="OmpA-like_sf"/>
</dbReference>
<dbReference type="GO" id="GO:0090313">
    <property type="term" value="P:regulation of protein targeting to membrane"/>
    <property type="evidence" value="ECO:0007669"/>
    <property type="project" value="TreeGrafter"/>
</dbReference>
<dbReference type="InterPro" id="IPR008023">
    <property type="entry name" value="DUF748"/>
</dbReference>
<proteinExistence type="predicted"/>
<protein>
    <submittedName>
        <fullName evidence="3">DUF748 domain-containing protein</fullName>
    </submittedName>
</protein>
<reference evidence="4" key="1">
    <citation type="submission" date="2018-11" db="EMBL/GenBank/DDBJ databases">
        <title>Shewanella sp. M2.</title>
        <authorList>
            <person name="Hwang Y.J."/>
            <person name="Hwang C.Y."/>
        </authorList>
    </citation>
    <scope>NUCLEOTIDE SEQUENCE [LARGE SCALE GENOMIC DNA]</scope>
    <source>
        <strain evidence="4">LMG 19866</strain>
    </source>
</reference>
<accession>A0A3G8LVM4</accession>
<dbReference type="PANTHER" id="PTHR30441:SF8">
    <property type="entry name" value="DUF748 DOMAIN-CONTAINING PROTEIN"/>
    <property type="match status" value="1"/>
</dbReference>
<feature type="transmembrane region" description="Helical" evidence="2">
    <location>
        <begin position="15"/>
        <end position="38"/>
    </location>
</feature>
<dbReference type="Gene3D" id="3.30.1330.60">
    <property type="entry name" value="OmpA-like domain"/>
    <property type="match status" value="1"/>
</dbReference>
<gene>
    <name evidence="3" type="ORF">EGC82_09360</name>
</gene>
<sequence length="1131" mass="123546">MTLSFAQTRPRIQKLALYGLTVYLLGCAVLGGLVPYIAKQQAPTLLTEQLGRDVSLQDVSINPFTLEFSVSGLVINELNSQQTFASLATAYGNIQLWQSLTSWSLVIKDIRLEQPSIRISRTQTANQQVTFNFSDIIQRLDQNTQPTLADTEPTSMPAINITSIELQQGVFTLDDNITDTHINYPNINVSLSQFSSLSTALDGQQDHFNHYKLSIEDQFKGSVAVQGQFQLAPLAIQGDLDVTGIDLSRYWSFVDQLFAINLAQGVLSLNGHYKVILQDKNLAPISNINVTKAQISINHFKALHQQDEKISIDVLALKNINIDSQTKRISIDEFHTENGKIKLNITPTGADLVALLLPKDTELTTAVDTVSHTKTDGSESETSSSLSKTNTTKASSTEPENTITDKTIAVVNKVTAELATVPDIDIENKAAEDVTSAVTRDKMSLDTNQQMQVSTSTPVSESEPTSVTEPNLPSAQPKMVTASKAVDVDASWLVTLDKISMAKYQVDLGEGIASNNIILWQIGPIDVTTGIIKSDLSTPIDYQFSTGINAQSVLTSVGQIDAIAQTVDAEIDFSNMLLSRLQPYIAPYINITIEDGMFSTKGHLYADAKDTLTYSGSANISQLHINDNVLKQPLLTWETMGINQLAFDRQQAKIDIDEINFDNLFSRLIISADRTTNISALINKNDTAIAAKQTRDELKNVNAADTNATAVTLLVNNESITTQDSPQLQLNINKIAVKDSSAFFADNSLTPNFASGIEMLNGQITNLSSNPETTASVDLTGKIDKYAPVTLKGDVNPLLAQPYLDLNLNFDKVELTSVNPYSGTYAGYYIDKGQLSLDLTYQLKNNKLVGSNHVVIDQLKLGKRSNSSLATSLPVTLAVALLQDRHGVIDLGVDVSGDIDSPSFSFGSVIIKALGNIITKAVTSPFSFLASLMGDDEELDKISFDYGLSTISLKQKATLDKLAKALIDRPLLNLNIKGSVDLINDQQALAETKLHKKLAKAAGIKFKDFPKSISASQFPVTGPLADALYQLFEQELSQQPLDIKQTLQQQTPELTEAELMTRWHIGLYNMLKNQQPFTNDEFGQLAQQRARAVKAYLIDQAGIDAGKVFVLESRINTAEDAAQALLELQVK</sequence>
<organism evidence="3 4">
    <name type="scientific">Shewanella livingstonensis</name>
    <dbReference type="NCBI Taxonomy" id="150120"/>
    <lineage>
        <taxon>Bacteria</taxon>
        <taxon>Pseudomonadati</taxon>
        <taxon>Pseudomonadota</taxon>
        <taxon>Gammaproteobacteria</taxon>
        <taxon>Alteromonadales</taxon>
        <taxon>Shewanellaceae</taxon>
        <taxon>Shewanella</taxon>
    </lineage>
</organism>
<evidence type="ECO:0000313" key="4">
    <source>
        <dbReference type="Proteomes" id="UP000278035"/>
    </source>
</evidence>
<dbReference type="RefSeq" id="WP_124730515.1">
    <property type="nucleotide sequence ID" value="NZ_CBCSKC010000072.1"/>
</dbReference>
<dbReference type="AlphaFoldDB" id="A0A3G8LVM4"/>
<feature type="compositionally biased region" description="Low complexity" evidence="1">
    <location>
        <begin position="453"/>
        <end position="470"/>
    </location>
</feature>
<evidence type="ECO:0000256" key="2">
    <source>
        <dbReference type="SAM" id="Phobius"/>
    </source>
</evidence>
<keyword evidence="2" id="KW-0472">Membrane</keyword>
<dbReference type="KEGG" id="slj:EGC82_09360"/>
<dbReference type="EMBL" id="CP034015">
    <property type="protein sequence ID" value="AZG72952.1"/>
    <property type="molecule type" value="Genomic_DNA"/>
</dbReference>
<keyword evidence="2" id="KW-0812">Transmembrane</keyword>
<dbReference type="Pfam" id="PF05359">
    <property type="entry name" value="DUF748"/>
    <property type="match status" value="1"/>
</dbReference>
<evidence type="ECO:0000256" key="1">
    <source>
        <dbReference type="SAM" id="MobiDB-lite"/>
    </source>
</evidence>